<gene>
    <name evidence="1" type="ORF">C1752_00936</name>
</gene>
<evidence type="ECO:0000313" key="1">
    <source>
        <dbReference type="EMBL" id="PZD74971.1"/>
    </source>
</evidence>
<dbReference type="Proteomes" id="UP000248857">
    <property type="component" value="Unassembled WGS sequence"/>
</dbReference>
<accession>A0A2W1K4S8</accession>
<evidence type="ECO:0000313" key="2">
    <source>
        <dbReference type="Proteomes" id="UP000248857"/>
    </source>
</evidence>
<protein>
    <submittedName>
        <fullName evidence="1">Uncharacterized protein</fullName>
    </submittedName>
</protein>
<dbReference type="AlphaFoldDB" id="A0A2W1K4S8"/>
<proteinExistence type="predicted"/>
<organism evidence="1 2">
    <name type="scientific">Acaryochloris thomasi RCC1774</name>
    <dbReference type="NCBI Taxonomy" id="1764569"/>
    <lineage>
        <taxon>Bacteria</taxon>
        <taxon>Bacillati</taxon>
        <taxon>Cyanobacteriota</taxon>
        <taxon>Cyanophyceae</taxon>
        <taxon>Acaryochloridales</taxon>
        <taxon>Acaryochloridaceae</taxon>
        <taxon>Acaryochloris</taxon>
        <taxon>Acaryochloris thomasi</taxon>
    </lineage>
</organism>
<dbReference type="EMBL" id="PQWO01000002">
    <property type="protein sequence ID" value="PZD74971.1"/>
    <property type="molecule type" value="Genomic_DNA"/>
</dbReference>
<sequence length="39" mass="4692">MQNAKFRFPFALCGLPLLVMFCWTCDRIILRSYRQINKP</sequence>
<keyword evidence="2" id="KW-1185">Reference proteome</keyword>
<reference evidence="1 2" key="1">
    <citation type="journal article" date="2018" name="Sci. Rep.">
        <title>A novel species of the marine cyanobacterium Acaryochloris with a unique pigment content and lifestyle.</title>
        <authorList>
            <person name="Partensky F."/>
            <person name="Six C."/>
            <person name="Ratin M."/>
            <person name="Garczarek L."/>
            <person name="Vaulot D."/>
            <person name="Probert I."/>
            <person name="Calteau A."/>
            <person name="Gourvil P."/>
            <person name="Marie D."/>
            <person name="Grebert T."/>
            <person name="Bouchier C."/>
            <person name="Le Panse S."/>
            <person name="Gachenot M."/>
            <person name="Rodriguez F."/>
            <person name="Garrido J.L."/>
        </authorList>
    </citation>
    <scope>NUCLEOTIDE SEQUENCE [LARGE SCALE GENOMIC DNA]</scope>
    <source>
        <strain evidence="1 2">RCC1774</strain>
    </source>
</reference>
<comment type="caution">
    <text evidence="1">The sequence shown here is derived from an EMBL/GenBank/DDBJ whole genome shotgun (WGS) entry which is preliminary data.</text>
</comment>
<name>A0A2W1K4S8_9CYAN</name>